<keyword evidence="2" id="KW-1185">Reference proteome</keyword>
<feature type="non-terminal residue" evidence="1">
    <location>
        <position position="1"/>
    </location>
</feature>
<protein>
    <submittedName>
        <fullName evidence="1">13705_t:CDS:1</fullName>
    </submittedName>
</protein>
<evidence type="ECO:0000313" key="1">
    <source>
        <dbReference type="EMBL" id="CAG8828336.1"/>
    </source>
</evidence>
<feature type="non-terminal residue" evidence="1">
    <location>
        <position position="353"/>
    </location>
</feature>
<accession>A0ACA9S749</accession>
<dbReference type="Proteomes" id="UP000789920">
    <property type="component" value="Unassembled WGS sequence"/>
</dbReference>
<proteinExistence type="predicted"/>
<dbReference type="EMBL" id="CAJVQC010095328">
    <property type="protein sequence ID" value="CAG8828336.1"/>
    <property type="molecule type" value="Genomic_DNA"/>
</dbReference>
<evidence type="ECO:0000313" key="2">
    <source>
        <dbReference type="Proteomes" id="UP000789920"/>
    </source>
</evidence>
<reference evidence="1" key="1">
    <citation type="submission" date="2021-06" db="EMBL/GenBank/DDBJ databases">
        <authorList>
            <person name="Kallberg Y."/>
            <person name="Tangrot J."/>
            <person name="Rosling A."/>
        </authorList>
    </citation>
    <scope>NUCLEOTIDE SEQUENCE</scope>
    <source>
        <strain evidence="1">MA461A</strain>
    </source>
</reference>
<sequence>PKPDDLIFIVSSSKLDSKTKFLQVASWSNEIHAFNFYQRNGNEWWWLGSSWHALSYPTRGQGPFDGHVNGSLVMKELNSPWLHWHSQSFTIFDCLNPKDPVRFEPLFLNRSDANELEPIIKGAISHWNVFRLYESLDFTSFKVSNIKTFMRQIIDNTTYNIIASETQYSALSSNNELHLPASFFLNISVFNELSNIGFITLQIPIIKIDAEKYMKSIEIYDINLKDGNRIVEKGDGMFAFPVPEPAYEDTSLFSMFFNQRTLKKKGITLLELLSPKFILCLLMIDFCNPLDSKHRHQLLKYIPDTANALAVEDNKYKYDLEDEIVESIRKNVENLPKHSVEAEFLEYYDHKNL</sequence>
<name>A0ACA9S749_9GLOM</name>
<organism evidence="1 2">
    <name type="scientific">Racocetra persica</name>
    <dbReference type="NCBI Taxonomy" id="160502"/>
    <lineage>
        <taxon>Eukaryota</taxon>
        <taxon>Fungi</taxon>
        <taxon>Fungi incertae sedis</taxon>
        <taxon>Mucoromycota</taxon>
        <taxon>Glomeromycotina</taxon>
        <taxon>Glomeromycetes</taxon>
        <taxon>Diversisporales</taxon>
        <taxon>Gigasporaceae</taxon>
        <taxon>Racocetra</taxon>
    </lineage>
</organism>
<gene>
    <name evidence="1" type="ORF">RPERSI_LOCUS27215</name>
</gene>
<comment type="caution">
    <text evidence="1">The sequence shown here is derived from an EMBL/GenBank/DDBJ whole genome shotgun (WGS) entry which is preliminary data.</text>
</comment>